<dbReference type="GO" id="GO:0050043">
    <property type="term" value="F:lactate racemase activity"/>
    <property type="evidence" value="ECO:0007669"/>
    <property type="project" value="InterPro"/>
</dbReference>
<evidence type="ECO:0000313" key="3">
    <source>
        <dbReference type="Proteomes" id="UP000317421"/>
    </source>
</evidence>
<proteinExistence type="predicted"/>
<dbReference type="Gene3D" id="3.40.50.11440">
    <property type="match status" value="1"/>
</dbReference>
<sequence>MKIIALTCGAPPESLETLPLERLRCEGDPLKPDQVARLAIDALEAPLGLPPLSLCVTPDDRVAIALGHGTPAAGALVAGVIASLAAAGIDRKNITVVTANPRDAAPLEDELTQDVAAGVAIESHDPSGDDALCFAGLGKGDRTLLVNRTLFEADVVLPLSAEATTGDVAATDDAGGAYDGLFPDFFDRDTIDRFRKVRTVNDATLGDGRQSARRAEADQAGWLVGAPLVLRAVPGPGGGVARVLAGDPRQVVAEASSVSRRAWETPLVEPADCVLAIVSGGADQQTWASLGRALAAAERVARSGAVIAVWSELAEPIGEKLACLAEGDDPYELAAALAAESGDEALAAWRVLQALDRGPVFLHSRLDPDDIESLGMAPVANAEEMHRLVSRFDACILLEEAQHVLFVSDGVVIE</sequence>
<feature type="domain" description="LarA-like N-terminal" evidence="1">
    <location>
        <begin position="37"/>
        <end position="156"/>
    </location>
</feature>
<protein>
    <recommendedName>
        <fullName evidence="1">LarA-like N-terminal domain-containing protein</fullName>
    </recommendedName>
</protein>
<dbReference type="Gene3D" id="3.90.226.30">
    <property type="match status" value="1"/>
</dbReference>
<reference evidence="2 3" key="1">
    <citation type="submission" date="2019-02" db="EMBL/GenBank/DDBJ databases">
        <title>Deep-cultivation of Planctomycetes and their phenomic and genomic characterization uncovers novel biology.</title>
        <authorList>
            <person name="Wiegand S."/>
            <person name="Jogler M."/>
            <person name="Boedeker C."/>
            <person name="Pinto D."/>
            <person name="Vollmers J."/>
            <person name="Rivas-Marin E."/>
            <person name="Kohn T."/>
            <person name="Peeters S.H."/>
            <person name="Heuer A."/>
            <person name="Rast P."/>
            <person name="Oberbeckmann S."/>
            <person name="Bunk B."/>
            <person name="Jeske O."/>
            <person name="Meyerdierks A."/>
            <person name="Storesund J.E."/>
            <person name="Kallscheuer N."/>
            <person name="Luecker S."/>
            <person name="Lage O.M."/>
            <person name="Pohl T."/>
            <person name="Merkel B.J."/>
            <person name="Hornburger P."/>
            <person name="Mueller R.-W."/>
            <person name="Bruemmer F."/>
            <person name="Labrenz M."/>
            <person name="Spormann A.M."/>
            <person name="Op Den Camp H."/>
            <person name="Overmann J."/>
            <person name="Amann R."/>
            <person name="Jetten M.S.M."/>
            <person name="Mascher T."/>
            <person name="Medema M.H."/>
            <person name="Devos D.P."/>
            <person name="Kaster A.-K."/>
            <person name="Ovreas L."/>
            <person name="Rohde M."/>
            <person name="Galperin M.Y."/>
            <person name="Jogler C."/>
        </authorList>
    </citation>
    <scope>NUCLEOTIDE SEQUENCE [LARGE SCALE GENOMIC DNA]</scope>
    <source>
        <strain evidence="2 3">Pla108</strain>
    </source>
</reference>
<dbReference type="Proteomes" id="UP000317421">
    <property type="component" value="Unassembled WGS sequence"/>
</dbReference>
<evidence type="ECO:0000259" key="1">
    <source>
        <dbReference type="Pfam" id="PF09861"/>
    </source>
</evidence>
<evidence type="ECO:0000313" key="2">
    <source>
        <dbReference type="EMBL" id="TWT99778.1"/>
    </source>
</evidence>
<name>A0A5C6AKJ4_9BACT</name>
<organism evidence="2 3">
    <name type="scientific">Botrimarina colliarenosi</name>
    <dbReference type="NCBI Taxonomy" id="2528001"/>
    <lineage>
        <taxon>Bacteria</taxon>
        <taxon>Pseudomonadati</taxon>
        <taxon>Planctomycetota</taxon>
        <taxon>Planctomycetia</taxon>
        <taxon>Pirellulales</taxon>
        <taxon>Lacipirellulaceae</taxon>
        <taxon>Botrimarina</taxon>
    </lineage>
</organism>
<dbReference type="Pfam" id="PF09861">
    <property type="entry name" value="Lar_N"/>
    <property type="match status" value="1"/>
</dbReference>
<dbReference type="InterPro" id="IPR043166">
    <property type="entry name" value="LarA-like_C"/>
</dbReference>
<gene>
    <name evidence="2" type="ORF">Pla108_07210</name>
</gene>
<accession>A0A5C6AKJ4</accession>
<dbReference type="RefSeq" id="WP_197526209.1">
    <property type="nucleotide sequence ID" value="NZ_SJPR01000001.1"/>
</dbReference>
<comment type="caution">
    <text evidence="2">The sequence shown here is derived from an EMBL/GenBank/DDBJ whole genome shotgun (WGS) entry which is preliminary data.</text>
</comment>
<dbReference type="InterPro" id="IPR018657">
    <property type="entry name" value="LarA-like_N"/>
</dbReference>
<dbReference type="AlphaFoldDB" id="A0A5C6AKJ4"/>
<dbReference type="EMBL" id="SJPR01000001">
    <property type="protein sequence ID" value="TWT99778.1"/>
    <property type="molecule type" value="Genomic_DNA"/>
</dbReference>
<keyword evidence="3" id="KW-1185">Reference proteome</keyword>